<dbReference type="InterPro" id="IPR029151">
    <property type="entry name" value="Sensor-like_sf"/>
</dbReference>
<dbReference type="Pfam" id="PF05651">
    <property type="entry name" value="Diacid_rec"/>
    <property type="match status" value="1"/>
</dbReference>
<evidence type="ECO:0000256" key="1">
    <source>
        <dbReference type="ARBA" id="ARBA00006754"/>
    </source>
</evidence>
<dbReference type="PANTHER" id="PTHR33744">
    <property type="entry name" value="CARBOHYDRATE DIACID REGULATOR"/>
    <property type="match status" value="1"/>
</dbReference>
<evidence type="ECO:0000313" key="6">
    <source>
        <dbReference type="Proteomes" id="UP000182743"/>
    </source>
</evidence>
<feature type="domain" description="PucR C-terminal helix-turn-helix" evidence="3">
    <location>
        <begin position="325"/>
        <end position="382"/>
    </location>
</feature>
<accession>A0A1J5PB70</accession>
<reference evidence="5 6" key="1">
    <citation type="submission" date="2016-08" db="EMBL/GenBank/DDBJ databases">
        <title>Genome-based comparison of Moorella thermoacetic strains.</title>
        <authorList>
            <person name="Poehlein A."/>
            <person name="Bengelsdorf F.R."/>
            <person name="Esser C."/>
            <person name="Duerre P."/>
            <person name="Daniel R."/>
        </authorList>
    </citation>
    <scope>NUCLEOTIDE SEQUENCE [LARGE SCALE GENOMIC DNA]</scope>
    <source>
        <strain evidence="5 6">DSM 11768</strain>
    </source>
</reference>
<dbReference type="RefSeq" id="WP_011393831.1">
    <property type="nucleotide sequence ID" value="NZ_BSDM01000003.1"/>
</dbReference>
<name>A0A1J5PB70_NEOTH</name>
<evidence type="ECO:0000259" key="4">
    <source>
        <dbReference type="Pfam" id="PF17853"/>
    </source>
</evidence>
<dbReference type="InterPro" id="IPR051448">
    <property type="entry name" value="CdaR-like_regulators"/>
</dbReference>
<organism evidence="5 6">
    <name type="scientific">Neomoorella thermoacetica</name>
    <name type="common">Clostridium thermoaceticum</name>
    <dbReference type="NCBI Taxonomy" id="1525"/>
    <lineage>
        <taxon>Bacteria</taxon>
        <taxon>Bacillati</taxon>
        <taxon>Bacillota</taxon>
        <taxon>Clostridia</taxon>
        <taxon>Neomoorellales</taxon>
        <taxon>Neomoorellaceae</taxon>
        <taxon>Neomoorella</taxon>
    </lineage>
</organism>
<comment type="similarity">
    <text evidence="1">Belongs to the CdaR family.</text>
</comment>
<dbReference type="KEGG" id="mtho:MOTHE_c24270"/>
<dbReference type="InterPro" id="IPR041522">
    <property type="entry name" value="CdaR_GGDEF"/>
</dbReference>
<dbReference type="GeneID" id="45618388"/>
<evidence type="ECO:0000313" key="5">
    <source>
        <dbReference type="EMBL" id="OIQ10009.1"/>
    </source>
</evidence>
<gene>
    <name evidence="5" type="primary">cdaR</name>
    <name evidence="5" type="ORF">MOOR_00790</name>
</gene>
<sequence length="390" mass="44140">MSQLMLSANLAQKIVKKIMGTLGKNINIMDAQGRIIASGNPRRVGEKHRAAFEASSKGEPIIVRENDMNMFGVKYQGVNMPIRFKGTVVGVIGVTGNPDEILSYVELVRDFAEMMIEEAVLREQFYLETQALESFIQKLVAGETKLSEEEIIDKAELFGIDYHISRSVCLFLTYPLNDGNNMVEQNEHKFLSILQASFKMADGEILVRGGAGKFILLKKGVKDIPTFLAQLNTLCDKLTIESKLAVSVGIGSFGPNLAHVIKSYEEALKAVTIGRQFYPQLKVFNYDDLKVERVIWEVPPAKRKNFIDEILGALIEEDTFHHRQLYSTMEAFFKNDLDIERTAKALHVHRNTIIYRLKKIKECTGYDPRGSFRELLHLGMAYLFYKCDGK</sequence>
<dbReference type="InterPro" id="IPR008599">
    <property type="entry name" value="Diacid_rec"/>
</dbReference>
<dbReference type="Proteomes" id="UP000182743">
    <property type="component" value="Unassembled WGS sequence"/>
</dbReference>
<dbReference type="PANTHER" id="PTHR33744:SF15">
    <property type="entry name" value="CARBOHYDRATE DIACID REGULATOR"/>
    <property type="match status" value="1"/>
</dbReference>
<evidence type="ECO:0000259" key="2">
    <source>
        <dbReference type="Pfam" id="PF05651"/>
    </source>
</evidence>
<comment type="caution">
    <text evidence="5">The sequence shown here is derived from an EMBL/GenBank/DDBJ whole genome shotgun (WGS) entry which is preliminary data.</text>
</comment>
<dbReference type="InterPro" id="IPR025736">
    <property type="entry name" value="PucR_C-HTH_dom"/>
</dbReference>
<dbReference type="Gene3D" id="1.10.10.2840">
    <property type="entry name" value="PucR C-terminal helix-turn-helix domain"/>
    <property type="match status" value="1"/>
</dbReference>
<dbReference type="KEGG" id="mthz:MOTHA_c24990"/>
<dbReference type="Pfam" id="PF13556">
    <property type="entry name" value="HTH_30"/>
    <property type="match status" value="1"/>
</dbReference>
<dbReference type="OMA" id="VRMTAEM"/>
<dbReference type="SUPFAM" id="SSF103190">
    <property type="entry name" value="Sensory domain-like"/>
    <property type="match status" value="1"/>
</dbReference>
<dbReference type="AlphaFoldDB" id="A0A1J5PB70"/>
<dbReference type="Pfam" id="PF17853">
    <property type="entry name" value="GGDEF_2"/>
    <property type="match status" value="1"/>
</dbReference>
<feature type="domain" description="Putative sugar diacid recognition" evidence="2">
    <location>
        <begin position="6"/>
        <end position="139"/>
    </location>
</feature>
<dbReference type="InterPro" id="IPR042070">
    <property type="entry name" value="PucR_C-HTH_sf"/>
</dbReference>
<evidence type="ECO:0000259" key="3">
    <source>
        <dbReference type="Pfam" id="PF13556"/>
    </source>
</evidence>
<dbReference type="EMBL" id="MIHH01000001">
    <property type="protein sequence ID" value="OIQ10009.1"/>
    <property type="molecule type" value="Genomic_DNA"/>
</dbReference>
<feature type="domain" description="CdaR GGDEF-like" evidence="4">
    <location>
        <begin position="147"/>
        <end position="272"/>
    </location>
</feature>
<proteinExistence type="inferred from homology"/>
<protein>
    <submittedName>
        <fullName evidence="5">Carbohydrate diacid regulator</fullName>
    </submittedName>
</protein>